<dbReference type="RefSeq" id="WP_378996099.1">
    <property type="nucleotide sequence ID" value="NZ_JBHSMT010000010.1"/>
</dbReference>
<evidence type="ECO:0000259" key="1">
    <source>
        <dbReference type="Pfam" id="PF12697"/>
    </source>
</evidence>
<name>A0ABW0M952_9BURK</name>
<dbReference type="Pfam" id="PF12697">
    <property type="entry name" value="Abhydrolase_6"/>
    <property type="match status" value="1"/>
</dbReference>
<feature type="domain" description="AB hydrolase-1" evidence="1">
    <location>
        <begin position="11"/>
        <end position="255"/>
    </location>
</feature>
<dbReference type="Gene3D" id="3.40.50.1820">
    <property type="entry name" value="alpha/beta hydrolase"/>
    <property type="match status" value="1"/>
</dbReference>
<accession>A0ABW0M952</accession>
<comment type="caution">
    <text evidence="2">The sequence shown here is derived from an EMBL/GenBank/DDBJ whole genome shotgun (WGS) entry which is preliminary data.</text>
</comment>
<dbReference type="InterPro" id="IPR029058">
    <property type="entry name" value="AB_hydrolase_fold"/>
</dbReference>
<reference evidence="3" key="1">
    <citation type="journal article" date="2019" name="Int. J. Syst. Evol. Microbiol.">
        <title>The Global Catalogue of Microorganisms (GCM) 10K type strain sequencing project: providing services to taxonomists for standard genome sequencing and annotation.</title>
        <authorList>
            <consortium name="The Broad Institute Genomics Platform"/>
            <consortium name="The Broad Institute Genome Sequencing Center for Infectious Disease"/>
            <person name="Wu L."/>
            <person name="Ma J."/>
        </authorList>
    </citation>
    <scope>NUCLEOTIDE SEQUENCE [LARGE SCALE GENOMIC DNA]</scope>
    <source>
        <strain evidence="3">JCM 17066</strain>
    </source>
</reference>
<dbReference type="InterPro" id="IPR050266">
    <property type="entry name" value="AB_hydrolase_sf"/>
</dbReference>
<gene>
    <name evidence="2" type="ORF">ACFPM8_06175</name>
</gene>
<dbReference type="Proteomes" id="UP001596045">
    <property type="component" value="Unassembled WGS sequence"/>
</dbReference>
<keyword evidence="2" id="KW-0378">Hydrolase</keyword>
<evidence type="ECO:0000313" key="2">
    <source>
        <dbReference type="EMBL" id="MFC5473543.1"/>
    </source>
</evidence>
<evidence type="ECO:0000313" key="3">
    <source>
        <dbReference type="Proteomes" id="UP001596045"/>
    </source>
</evidence>
<keyword evidence="3" id="KW-1185">Reference proteome</keyword>
<dbReference type="SUPFAM" id="SSF53474">
    <property type="entry name" value="alpha/beta-Hydrolases"/>
    <property type="match status" value="1"/>
</dbReference>
<dbReference type="GO" id="GO:0016787">
    <property type="term" value="F:hydrolase activity"/>
    <property type="evidence" value="ECO:0007669"/>
    <property type="project" value="UniProtKB-KW"/>
</dbReference>
<sequence length="274" mass="30852">MTSPKHPILHFVHGNSFPSGTYRRFLDCLRSDYDVRSLDMHAHNPQYPVTDGWPELVQELIDELAARYDQPVILLGHSMGGGLALMAAQQRPDLVRCVLMLDTPVVAGWRAGVLRGAKAFGIDWLFSHARFSEKRRNLWPSVEAAYQHFAAKPVFASWPPEVLRDYIQYGMAEEQGQLTLRFRREIETAVYRTVPHDMGRSIRRGFPVPIGFVGGTDSVECRQAGLAATRRLVGRYFLKIPGGHLFPMESPELAAKATHQMIQSLLSNSKSPSR</sequence>
<protein>
    <submittedName>
        <fullName evidence="2">Alpha/beta hydrolase</fullName>
    </submittedName>
</protein>
<dbReference type="PANTHER" id="PTHR43798">
    <property type="entry name" value="MONOACYLGLYCEROL LIPASE"/>
    <property type="match status" value="1"/>
</dbReference>
<dbReference type="EMBL" id="JBHSMT010000010">
    <property type="protein sequence ID" value="MFC5473543.1"/>
    <property type="molecule type" value="Genomic_DNA"/>
</dbReference>
<dbReference type="PANTHER" id="PTHR43798:SF33">
    <property type="entry name" value="HYDROLASE, PUTATIVE (AFU_ORTHOLOGUE AFUA_2G14860)-RELATED"/>
    <property type="match status" value="1"/>
</dbReference>
<proteinExistence type="predicted"/>
<organism evidence="2 3">
    <name type="scientific">Paraherbaspirillum soli</name>
    <dbReference type="NCBI Taxonomy" id="631222"/>
    <lineage>
        <taxon>Bacteria</taxon>
        <taxon>Pseudomonadati</taxon>
        <taxon>Pseudomonadota</taxon>
        <taxon>Betaproteobacteria</taxon>
        <taxon>Burkholderiales</taxon>
        <taxon>Oxalobacteraceae</taxon>
        <taxon>Paraherbaspirillum</taxon>
    </lineage>
</organism>
<dbReference type="InterPro" id="IPR000073">
    <property type="entry name" value="AB_hydrolase_1"/>
</dbReference>